<reference evidence="1" key="1">
    <citation type="submission" date="2018-05" db="EMBL/GenBank/DDBJ databases">
        <authorList>
            <person name="Lanie J.A."/>
            <person name="Ng W.-L."/>
            <person name="Kazmierczak K.M."/>
            <person name="Andrzejewski T.M."/>
            <person name="Davidsen T.M."/>
            <person name="Wayne K.J."/>
            <person name="Tettelin H."/>
            <person name="Glass J.I."/>
            <person name="Rusch D."/>
            <person name="Podicherti R."/>
            <person name="Tsui H.-C.T."/>
            <person name="Winkler M.E."/>
        </authorList>
    </citation>
    <scope>NUCLEOTIDE SEQUENCE</scope>
</reference>
<sequence>RWKLYHASPYDETIVLDTDMLVLQNLDTWWTFLKNYDLFFVSNVYTYRGELITSDYYRKTFTANKLPNLYAGFHYFKKSEFAKEFYTWLELVMNNWELFYSKYAKELYQKSLSVDLSAAIVAKILDCDKKITNNKCLFPSFIHMKPYVQGWEQPSSKWQNRVGSYLTPELKLKIGNHMQQGIFHYTEKDFVTYDKIKKYRKWVGV</sequence>
<proteinExistence type="predicted"/>
<dbReference type="EMBL" id="UINC01131248">
    <property type="protein sequence ID" value="SVD12831.1"/>
    <property type="molecule type" value="Genomic_DNA"/>
</dbReference>
<protein>
    <recommendedName>
        <fullName evidence="2">Nucleotide-diphospho-sugar transferase domain-containing protein</fullName>
    </recommendedName>
</protein>
<accession>A0A382SV69</accession>
<dbReference type="AlphaFoldDB" id="A0A382SV69"/>
<feature type="non-terminal residue" evidence="1">
    <location>
        <position position="1"/>
    </location>
</feature>
<organism evidence="1">
    <name type="scientific">marine metagenome</name>
    <dbReference type="NCBI Taxonomy" id="408172"/>
    <lineage>
        <taxon>unclassified sequences</taxon>
        <taxon>metagenomes</taxon>
        <taxon>ecological metagenomes</taxon>
    </lineage>
</organism>
<evidence type="ECO:0000313" key="1">
    <source>
        <dbReference type="EMBL" id="SVD12831.1"/>
    </source>
</evidence>
<name>A0A382SV69_9ZZZZ</name>
<gene>
    <name evidence="1" type="ORF">METZ01_LOCUS365685</name>
</gene>
<evidence type="ECO:0008006" key="2">
    <source>
        <dbReference type="Google" id="ProtNLM"/>
    </source>
</evidence>